<protein>
    <recommendedName>
        <fullName evidence="3">RAVE complex protein Rav1 C-terminal domain-containing protein</fullName>
    </recommendedName>
</protein>
<dbReference type="SUPFAM" id="SSF50978">
    <property type="entry name" value="WD40 repeat-like"/>
    <property type="match status" value="1"/>
</dbReference>
<dbReference type="Proteomes" id="UP000015453">
    <property type="component" value="Unassembled WGS sequence"/>
</dbReference>
<dbReference type="InterPro" id="IPR052208">
    <property type="entry name" value="DmX-like/RAVE_component"/>
</dbReference>
<dbReference type="PANTHER" id="PTHR13950:SF9">
    <property type="entry name" value="RABCONNECTIN-3A"/>
    <property type="match status" value="1"/>
</dbReference>
<accession>S8DTB7</accession>
<evidence type="ECO:0000313" key="2">
    <source>
        <dbReference type="Proteomes" id="UP000015453"/>
    </source>
</evidence>
<dbReference type="InterPro" id="IPR036322">
    <property type="entry name" value="WD40_repeat_dom_sf"/>
</dbReference>
<proteinExistence type="predicted"/>
<dbReference type="InterPro" id="IPR015943">
    <property type="entry name" value="WD40/YVTN_repeat-like_dom_sf"/>
</dbReference>
<dbReference type="OrthoDB" id="342131at2759"/>
<gene>
    <name evidence="1" type="ORF">M569_08390</name>
</gene>
<evidence type="ECO:0000313" key="1">
    <source>
        <dbReference type="EMBL" id="EPS66388.1"/>
    </source>
</evidence>
<dbReference type="AlphaFoldDB" id="S8DTB7"/>
<dbReference type="EMBL" id="AUSU01003704">
    <property type="protein sequence ID" value="EPS66388.1"/>
    <property type="molecule type" value="Genomic_DNA"/>
</dbReference>
<keyword evidence="2" id="KW-1185">Reference proteome</keyword>
<name>S8DTB7_9LAMI</name>
<organism evidence="1 2">
    <name type="scientific">Genlisea aurea</name>
    <dbReference type="NCBI Taxonomy" id="192259"/>
    <lineage>
        <taxon>Eukaryota</taxon>
        <taxon>Viridiplantae</taxon>
        <taxon>Streptophyta</taxon>
        <taxon>Embryophyta</taxon>
        <taxon>Tracheophyta</taxon>
        <taxon>Spermatophyta</taxon>
        <taxon>Magnoliopsida</taxon>
        <taxon>eudicotyledons</taxon>
        <taxon>Gunneridae</taxon>
        <taxon>Pentapetalae</taxon>
        <taxon>asterids</taxon>
        <taxon>lamiids</taxon>
        <taxon>Lamiales</taxon>
        <taxon>Lentibulariaceae</taxon>
        <taxon>Genlisea</taxon>
    </lineage>
</organism>
<reference evidence="1 2" key="1">
    <citation type="journal article" date="2013" name="BMC Genomics">
        <title>The miniature genome of a carnivorous plant Genlisea aurea contains a low number of genes and short non-coding sequences.</title>
        <authorList>
            <person name="Leushkin E.V."/>
            <person name="Sutormin R.A."/>
            <person name="Nabieva E.R."/>
            <person name="Penin A.A."/>
            <person name="Kondrashov A.S."/>
            <person name="Logacheva M.D."/>
        </authorList>
    </citation>
    <scope>NUCLEOTIDE SEQUENCE [LARGE SCALE GENOMIC DNA]</scope>
</reference>
<dbReference type="Gene3D" id="2.130.10.10">
    <property type="entry name" value="YVTN repeat-like/Quinoprotein amine dehydrogenase"/>
    <property type="match status" value="1"/>
</dbReference>
<evidence type="ECO:0008006" key="3">
    <source>
        <dbReference type="Google" id="ProtNLM"/>
    </source>
</evidence>
<comment type="caution">
    <text evidence="1">The sequence shown here is derived from an EMBL/GenBank/DDBJ whole genome shotgun (WGS) entry which is preliminary data.</text>
</comment>
<sequence>MEGSSSDSPIPRLPLQLIQSQIIPPAPSRSRCGSEPIADFLLEFSGLSWIAYGASSAVVIAHFPNPMSEPETKLGPVYRQVIELSRDGESQVSAVSWSPARPSLGELAVALSGFIFLLKYGEDKTSSTILEQSTKAEAIRWTGSGDGIISGGIEVVLWSRRESWEKSWSFKPEVPQALVSACWFANGLLATAPLESKLPLDGSNSATSNAKKSVLIFEGNGHSKYPKAILEHPMPVSFMQWRPFSGKTSSRHAGRTRRPVLLTCCIDGAARLWGEVENGTSQNTGNANAGHKSARPSFFVVAVIDLSQALNGYLGSELLLRWGIEVEGAIFNAGEARYHSVLDHSPEDTAGACEWIIGVGPKGVAILWAMHCLDDLASLRFPRITLWKKLNLLSFEVEAGLLASELYSLASGSLEGKSTFSCSKETALTARASGVLDCDGHTGKIFEAFPCQHPFGKCVEKLMFLIGLRSTSA</sequence>
<dbReference type="PANTHER" id="PTHR13950">
    <property type="entry name" value="RABCONNECTIN-RELATED"/>
    <property type="match status" value="1"/>
</dbReference>
<dbReference type="GO" id="GO:0007035">
    <property type="term" value="P:vacuolar acidification"/>
    <property type="evidence" value="ECO:0007669"/>
    <property type="project" value="TreeGrafter"/>
</dbReference>
<dbReference type="GO" id="GO:0043291">
    <property type="term" value="C:RAVE complex"/>
    <property type="evidence" value="ECO:0007669"/>
    <property type="project" value="TreeGrafter"/>
</dbReference>